<feature type="compositionally biased region" description="Low complexity" evidence="1">
    <location>
        <begin position="154"/>
        <end position="163"/>
    </location>
</feature>
<feature type="transmembrane region" description="Helical" evidence="2">
    <location>
        <begin position="225"/>
        <end position="246"/>
    </location>
</feature>
<gene>
    <name evidence="3" type="ORF">OC846_002112</name>
</gene>
<evidence type="ECO:0000313" key="3">
    <source>
        <dbReference type="EMBL" id="KAK0554381.1"/>
    </source>
</evidence>
<feature type="region of interest" description="Disordered" evidence="1">
    <location>
        <begin position="100"/>
        <end position="163"/>
    </location>
</feature>
<evidence type="ECO:0000256" key="2">
    <source>
        <dbReference type="SAM" id="Phobius"/>
    </source>
</evidence>
<dbReference type="Proteomes" id="UP001176517">
    <property type="component" value="Unassembled WGS sequence"/>
</dbReference>
<name>A0AAN6GUQ5_9BASI</name>
<keyword evidence="4" id="KW-1185">Reference proteome</keyword>
<feature type="region of interest" description="Disordered" evidence="1">
    <location>
        <begin position="484"/>
        <end position="507"/>
    </location>
</feature>
<evidence type="ECO:0000313" key="4">
    <source>
        <dbReference type="Proteomes" id="UP001176517"/>
    </source>
</evidence>
<proteinExistence type="predicted"/>
<comment type="caution">
    <text evidence="3">The sequence shown here is derived from an EMBL/GenBank/DDBJ whole genome shotgun (WGS) entry which is preliminary data.</text>
</comment>
<feature type="compositionally biased region" description="Low complexity" evidence="1">
    <location>
        <begin position="128"/>
        <end position="142"/>
    </location>
</feature>
<feature type="compositionally biased region" description="Polar residues" evidence="1">
    <location>
        <begin position="107"/>
        <end position="116"/>
    </location>
</feature>
<evidence type="ECO:0000256" key="1">
    <source>
        <dbReference type="SAM" id="MobiDB-lite"/>
    </source>
</evidence>
<dbReference type="AlphaFoldDB" id="A0AAN6GUQ5"/>
<feature type="transmembrane region" description="Helical" evidence="2">
    <location>
        <begin position="274"/>
        <end position="295"/>
    </location>
</feature>
<accession>A0AAN6GUQ5</accession>
<protein>
    <submittedName>
        <fullName evidence="3">Uncharacterized protein</fullName>
    </submittedName>
</protein>
<feature type="transmembrane region" description="Helical" evidence="2">
    <location>
        <begin position="12"/>
        <end position="33"/>
    </location>
</feature>
<reference evidence="3" key="1">
    <citation type="journal article" date="2023" name="PhytoFront">
        <title>Draft Genome Resources of Seven Strains of Tilletia horrida, Causal Agent of Kernel Smut of Rice.</title>
        <authorList>
            <person name="Khanal S."/>
            <person name="Antony Babu S."/>
            <person name="Zhou X.G."/>
        </authorList>
    </citation>
    <scope>NUCLEOTIDE SEQUENCE</scope>
    <source>
        <strain evidence="3">TX6</strain>
    </source>
</reference>
<dbReference type="EMBL" id="JAPDMZ010000038">
    <property type="protein sequence ID" value="KAK0554381.1"/>
    <property type="molecule type" value="Genomic_DNA"/>
</dbReference>
<keyword evidence="2" id="KW-0472">Membrane</keyword>
<organism evidence="3 4">
    <name type="scientific">Tilletia horrida</name>
    <dbReference type="NCBI Taxonomy" id="155126"/>
    <lineage>
        <taxon>Eukaryota</taxon>
        <taxon>Fungi</taxon>
        <taxon>Dikarya</taxon>
        <taxon>Basidiomycota</taxon>
        <taxon>Ustilaginomycotina</taxon>
        <taxon>Exobasidiomycetes</taxon>
        <taxon>Tilletiales</taxon>
        <taxon>Tilletiaceae</taxon>
        <taxon>Tilletia</taxon>
    </lineage>
</organism>
<feature type="transmembrane region" description="Helical" evidence="2">
    <location>
        <begin position="333"/>
        <end position="350"/>
    </location>
</feature>
<keyword evidence="2" id="KW-1133">Transmembrane helix</keyword>
<feature type="region of interest" description="Disordered" evidence="1">
    <location>
        <begin position="374"/>
        <end position="461"/>
    </location>
</feature>
<sequence>MTLRPQGLSQNLSSWCPLIIHCSCLFLVLLVLVSPSPFPYGPSLIKITSASVNTTQAPTAGPPSNFTSSGVNITLSNVSVAEVKPSVLSKRRLVKHVIRDAAPASAGNGTTPVNSSAPPPGNTPAVEPTPADAAASTPTSVARPAPSNTNAFQTTTTSTSSGTTRIKLSIGPLGSCFWSSAGIRQCTGATLDPHFNLSALTLGTQNTISTSGLPDSMGGSTRSNILLAAVIVLLITTSLAAVPCLASQWPDSFGFLLEPGSAESAYRSLRKLSIWALAVIFVLLMGTAVSLRFTYSSAVTAFNAVNQHSPLPTALTEDGEGVNVGLQAQTGNSFGLLWIASFGLAFLFWMERRRAAQAEAVALARLQLDAEEARRNKRTEATKQAPADKLSTDVNASPGDGHREAQSKAGPRSWVHSKAESISSSVGIDAQRKPHSRRKQEHDSWSAIGRPMPSKLAPDTKPLEDTIRLDASPSLRHQAIALQPVPGRRFDPPQYSSEVGAETKLYF</sequence>
<keyword evidence="2" id="KW-0812">Transmembrane</keyword>